<evidence type="ECO:0000313" key="1">
    <source>
        <dbReference type="EMBL" id="MDA2813794.1"/>
    </source>
</evidence>
<evidence type="ECO:0000313" key="2">
    <source>
        <dbReference type="Proteomes" id="UP001527866"/>
    </source>
</evidence>
<organism evidence="1 2">
    <name type="scientific">Nocardiopsis endophytica</name>
    <dbReference type="NCBI Taxonomy" id="3018445"/>
    <lineage>
        <taxon>Bacteria</taxon>
        <taxon>Bacillati</taxon>
        <taxon>Actinomycetota</taxon>
        <taxon>Actinomycetes</taxon>
        <taxon>Streptosporangiales</taxon>
        <taxon>Nocardiopsidaceae</taxon>
        <taxon>Nocardiopsis</taxon>
    </lineage>
</organism>
<name>A0ABT4UA06_9ACTN</name>
<dbReference type="EMBL" id="JAQFWQ010000091">
    <property type="protein sequence ID" value="MDA2813794.1"/>
    <property type="molecule type" value="Genomic_DNA"/>
</dbReference>
<accession>A0ABT4UA06</accession>
<keyword evidence="2" id="KW-1185">Reference proteome</keyword>
<reference evidence="1 2" key="1">
    <citation type="submission" date="2023-01" db="EMBL/GenBank/DDBJ databases">
        <title>Draft genome sequence of Nocardiopsis sp. RSe5-2 isolated from halophytes.</title>
        <authorList>
            <person name="Duangmal K."/>
            <person name="Chantavorakit T."/>
        </authorList>
    </citation>
    <scope>NUCLEOTIDE SEQUENCE [LARGE SCALE GENOMIC DNA]</scope>
    <source>
        <strain evidence="1 2">RSe5-2</strain>
    </source>
</reference>
<comment type="caution">
    <text evidence="1">The sequence shown here is derived from an EMBL/GenBank/DDBJ whole genome shotgun (WGS) entry which is preliminary data.</text>
</comment>
<gene>
    <name evidence="1" type="ORF">O4J56_24325</name>
</gene>
<dbReference type="RefSeq" id="WP_017626000.1">
    <property type="nucleotide sequence ID" value="NZ_JAQFWQ010000091.1"/>
</dbReference>
<sequence length="75" mass="7625">MALLSEGDRPRQIGEALKLLHAQGVIDGVEIGPAGPRPYAVKLVSGIVHMSEDEAAMFALGAAVGAFGGAAKRAL</sequence>
<protein>
    <submittedName>
        <fullName evidence="1">Uncharacterized protein</fullName>
    </submittedName>
</protein>
<proteinExistence type="predicted"/>
<dbReference type="Proteomes" id="UP001527866">
    <property type="component" value="Unassembled WGS sequence"/>
</dbReference>